<evidence type="ECO:0000256" key="11">
    <source>
        <dbReference type="SAM" id="MobiDB-lite"/>
    </source>
</evidence>
<evidence type="ECO:0000259" key="12">
    <source>
        <dbReference type="PROSITE" id="PS50862"/>
    </source>
</evidence>
<dbReference type="EMBL" id="JAWDJX010000037">
    <property type="protein sequence ID" value="KAK3049742.1"/>
    <property type="molecule type" value="Genomic_DNA"/>
</dbReference>
<dbReference type="Proteomes" id="UP001271007">
    <property type="component" value="Unassembled WGS sequence"/>
</dbReference>
<dbReference type="InterPro" id="IPR004499">
    <property type="entry name" value="Pro-tRNA-ligase_IIa_arc-type"/>
</dbReference>
<dbReference type="AlphaFoldDB" id="A0AAJ0GC28"/>
<dbReference type="InterPro" id="IPR016061">
    <property type="entry name" value="Pro-tRNA_ligase_II_C"/>
</dbReference>
<dbReference type="InterPro" id="IPR006195">
    <property type="entry name" value="aa-tRNA-synth_II"/>
</dbReference>
<accession>A0AAJ0GC28</accession>
<dbReference type="EC" id="6.1.1.15" evidence="2"/>
<feature type="domain" description="Aminoacyl-transfer RNA synthetases class-II family profile" evidence="12">
    <location>
        <begin position="126"/>
        <end position="377"/>
    </location>
</feature>
<dbReference type="InterPro" id="IPR002314">
    <property type="entry name" value="aa-tRNA-synt_IIb"/>
</dbReference>
<dbReference type="GO" id="GO:0005524">
    <property type="term" value="F:ATP binding"/>
    <property type="evidence" value="ECO:0007669"/>
    <property type="project" value="UniProtKB-KW"/>
</dbReference>
<keyword evidence="14" id="KW-1185">Reference proteome</keyword>
<evidence type="ECO:0000256" key="1">
    <source>
        <dbReference type="ARBA" id="ARBA00008226"/>
    </source>
</evidence>
<dbReference type="InterPro" id="IPR017449">
    <property type="entry name" value="Pro-tRNA_synth_II"/>
</dbReference>
<dbReference type="GO" id="GO:0005737">
    <property type="term" value="C:cytoplasm"/>
    <property type="evidence" value="ECO:0007669"/>
    <property type="project" value="InterPro"/>
</dbReference>
<evidence type="ECO:0000256" key="4">
    <source>
        <dbReference type="ARBA" id="ARBA00022741"/>
    </source>
</evidence>
<dbReference type="SUPFAM" id="SSF55681">
    <property type="entry name" value="Class II aaRS and biotin synthetases"/>
    <property type="match status" value="1"/>
</dbReference>
<feature type="compositionally biased region" description="Low complexity" evidence="11">
    <location>
        <begin position="64"/>
        <end position="78"/>
    </location>
</feature>
<dbReference type="Gene3D" id="3.30.110.30">
    <property type="entry name" value="C-terminal domain of ProRS"/>
    <property type="match status" value="1"/>
</dbReference>
<keyword evidence="3" id="KW-0436">Ligase</keyword>
<dbReference type="Gene3D" id="3.40.50.800">
    <property type="entry name" value="Anticodon-binding domain"/>
    <property type="match status" value="1"/>
</dbReference>
<reference evidence="13" key="1">
    <citation type="submission" date="2023-04" db="EMBL/GenBank/DDBJ databases">
        <title>Black Yeasts Isolated from many extreme environments.</title>
        <authorList>
            <person name="Coleine C."/>
            <person name="Stajich J.E."/>
            <person name="Selbmann L."/>
        </authorList>
    </citation>
    <scope>NUCLEOTIDE SEQUENCE</scope>
    <source>
        <strain evidence="13">CCFEE 5312</strain>
    </source>
</reference>
<evidence type="ECO:0000256" key="8">
    <source>
        <dbReference type="ARBA" id="ARBA00029731"/>
    </source>
</evidence>
<feature type="compositionally biased region" description="Basic and acidic residues" evidence="11">
    <location>
        <begin position="49"/>
        <end position="63"/>
    </location>
</feature>
<evidence type="ECO:0000256" key="6">
    <source>
        <dbReference type="ARBA" id="ARBA00022917"/>
    </source>
</evidence>
<keyword evidence="10" id="KW-0175">Coiled coil</keyword>
<gene>
    <name evidence="13" type="ORF">LTR09_008918</name>
</gene>
<evidence type="ECO:0000256" key="5">
    <source>
        <dbReference type="ARBA" id="ARBA00022840"/>
    </source>
</evidence>
<keyword evidence="7" id="KW-0030">Aminoacyl-tRNA synthetase</keyword>
<dbReference type="CDD" id="cd00778">
    <property type="entry name" value="ProRS_core_arch_euk"/>
    <property type="match status" value="1"/>
</dbReference>
<dbReference type="PROSITE" id="PS50862">
    <property type="entry name" value="AA_TRNA_LIGASE_II"/>
    <property type="match status" value="1"/>
</dbReference>
<dbReference type="Gene3D" id="3.30.930.10">
    <property type="entry name" value="Bira Bifunctional Protein, Domain 2"/>
    <property type="match status" value="1"/>
</dbReference>
<dbReference type="InterPro" id="IPR033721">
    <property type="entry name" value="ProRS_core_arch_euk"/>
</dbReference>
<keyword evidence="5" id="KW-0067">ATP-binding</keyword>
<keyword evidence="4" id="KW-0547">Nucleotide-binding</keyword>
<dbReference type="NCBIfam" id="TIGR00408">
    <property type="entry name" value="proS_fam_I"/>
    <property type="match status" value="1"/>
</dbReference>
<dbReference type="FunFam" id="3.30.930.10:FF:000007">
    <property type="entry name" value="Bifunctional glutamate/proline--tRNA ligase"/>
    <property type="match status" value="1"/>
</dbReference>
<organism evidence="13 14">
    <name type="scientific">Extremus antarcticus</name>
    <dbReference type="NCBI Taxonomy" id="702011"/>
    <lineage>
        <taxon>Eukaryota</taxon>
        <taxon>Fungi</taxon>
        <taxon>Dikarya</taxon>
        <taxon>Ascomycota</taxon>
        <taxon>Pezizomycotina</taxon>
        <taxon>Dothideomycetes</taxon>
        <taxon>Dothideomycetidae</taxon>
        <taxon>Mycosphaerellales</taxon>
        <taxon>Extremaceae</taxon>
        <taxon>Extremus</taxon>
    </lineage>
</organism>
<dbReference type="SMART" id="SM00946">
    <property type="entry name" value="ProRS-C_1"/>
    <property type="match status" value="1"/>
</dbReference>
<dbReference type="CDD" id="cd00862">
    <property type="entry name" value="ProRS_anticodon_zinc"/>
    <property type="match status" value="1"/>
</dbReference>
<comment type="caution">
    <text evidence="13">The sequence shown here is derived from an EMBL/GenBank/DDBJ whole genome shotgun (WGS) entry which is preliminary data.</text>
</comment>
<feature type="region of interest" description="Disordered" evidence="11">
    <location>
        <begin position="1"/>
        <end position="86"/>
    </location>
</feature>
<evidence type="ECO:0000313" key="14">
    <source>
        <dbReference type="Proteomes" id="UP001271007"/>
    </source>
</evidence>
<dbReference type="Pfam" id="PF09180">
    <property type="entry name" value="ProRS-C_1"/>
    <property type="match status" value="1"/>
</dbReference>
<dbReference type="FunFam" id="3.40.50.800:FF:000005">
    <property type="entry name" value="bifunctional glutamate/proline--tRNA ligase"/>
    <property type="match status" value="1"/>
</dbReference>
<dbReference type="PRINTS" id="PR01046">
    <property type="entry name" value="TRNASYNTHPRO"/>
</dbReference>
<name>A0AAJ0GC28_9PEZI</name>
<evidence type="ECO:0000256" key="7">
    <source>
        <dbReference type="ARBA" id="ARBA00023146"/>
    </source>
</evidence>
<evidence type="ECO:0000256" key="2">
    <source>
        <dbReference type="ARBA" id="ARBA00012831"/>
    </source>
</evidence>
<dbReference type="PANTHER" id="PTHR43382">
    <property type="entry name" value="PROLYL-TRNA SYNTHETASE"/>
    <property type="match status" value="1"/>
</dbReference>
<dbReference type="HAMAP" id="MF_01571">
    <property type="entry name" value="Pro_tRNA_synth_type3"/>
    <property type="match status" value="1"/>
</dbReference>
<dbReference type="GO" id="GO:0004827">
    <property type="term" value="F:proline-tRNA ligase activity"/>
    <property type="evidence" value="ECO:0007669"/>
    <property type="project" value="UniProtKB-EC"/>
</dbReference>
<evidence type="ECO:0000256" key="9">
    <source>
        <dbReference type="ARBA" id="ARBA00047671"/>
    </source>
</evidence>
<dbReference type="InterPro" id="IPR036621">
    <property type="entry name" value="Anticodon-bd_dom_sf"/>
</dbReference>
<sequence>MSTEEKRRSTGGKRMSQSGIEPKMEAIQLTEDKPADSSSTTVEGGQPTEKPKKQDKERRDQKSAAKPAKPAKPTQQQSSKKKMDEPTLIGITCSKAEDLSEWYQQVILKGEMLEFTDIPGCYIYQPASYRIWEFIQAFFNDRIRKMKVKNCYFPLFITEANLQREKDHIEGFAAEVAWVTHGGKNKLEKRLAVRPTSETAMYSFYAKKIRSHRDLPLKLNQWNNVVRWEFKHPMPFLRSREFLWQEGHTAHMTEEEAGKEVLEILDHYAAIYEDLLAVPVIKGRKTKEEQFPGAHYTTTLEGFIPSVGRGIQAATSHCLGQHFAKMFDITVEDPNQQIKDGQARDKLHVWQNSWGFTTRSIGVMVLIHGDDKGLITPPRVAEVQVVIIPVGVTAKMADADKQNLYDEVDKLRQTLEDVDVRVECDYREGYNVGYKFNDWEMKGVPLRLEFGPKDAAKGIVTTSRRDQSGSKGEIPVTDIATEVPKLLETIQKDMFQKASDEYAAHRKVVRGWADFVPTLNEKNLVLAPSCTTEECEKQIKKDSAGNVEGQEVDEKAPSMGAKTLCIPFEQPEGIEEGQKCINPKCEEKAVKWVLYGRSY</sequence>
<dbReference type="InterPro" id="IPR002316">
    <property type="entry name" value="Pro-tRNA-ligase_IIa"/>
</dbReference>
<evidence type="ECO:0000256" key="3">
    <source>
        <dbReference type="ARBA" id="ARBA00022598"/>
    </source>
</evidence>
<feature type="coiled-coil region" evidence="10">
    <location>
        <begin position="394"/>
        <end position="421"/>
    </location>
</feature>
<dbReference type="SUPFAM" id="SSF64586">
    <property type="entry name" value="C-terminal domain of ProRS"/>
    <property type="match status" value="1"/>
</dbReference>
<dbReference type="FunFam" id="3.30.110.30:FF:000001">
    <property type="entry name" value="Bifunctional glutamate/proline--tRNA ligase"/>
    <property type="match status" value="1"/>
</dbReference>
<dbReference type="InterPro" id="IPR045864">
    <property type="entry name" value="aa-tRNA-synth_II/BPL/LPL"/>
</dbReference>
<evidence type="ECO:0000256" key="10">
    <source>
        <dbReference type="SAM" id="Coils"/>
    </source>
</evidence>
<dbReference type="GO" id="GO:0006433">
    <property type="term" value="P:prolyl-tRNA aminoacylation"/>
    <property type="evidence" value="ECO:0007669"/>
    <property type="project" value="InterPro"/>
</dbReference>
<comment type="similarity">
    <text evidence="1">Belongs to the class-II aminoacyl-tRNA synthetase family.</text>
</comment>
<dbReference type="InterPro" id="IPR004154">
    <property type="entry name" value="Anticodon-bd"/>
</dbReference>
<dbReference type="GO" id="GO:0017101">
    <property type="term" value="C:aminoacyl-tRNA synthetase multienzyme complex"/>
    <property type="evidence" value="ECO:0007669"/>
    <property type="project" value="TreeGrafter"/>
</dbReference>
<comment type="catalytic activity">
    <reaction evidence="9">
        <text>tRNA(Pro) + L-proline + ATP = L-prolyl-tRNA(Pro) + AMP + diphosphate</text>
        <dbReference type="Rhea" id="RHEA:14305"/>
        <dbReference type="Rhea" id="RHEA-COMP:9700"/>
        <dbReference type="Rhea" id="RHEA-COMP:9702"/>
        <dbReference type="ChEBI" id="CHEBI:30616"/>
        <dbReference type="ChEBI" id="CHEBI:33019"/>
        <dbReference type="ChEBI" id="CHEBI:60039"/>
        <dbReference type="ChEBI" id="CHEBI:78442"/>
        <dbReference type="ChEBI" id="CHEBI:78532"/>
        <dbReference type="ChEBI" id="CHEBI:456215"/>
        <dbReference type="EC" id="6.1.1.15"/>
    </reaction>
</comment>
<evidence type="ECO:0000313" key="13">
    <source>
        <dbReference type="EMBL" id="KAK3049742.1"/>
    </source>
</evidence>
<dbReference type="SUPFAM" id="SSF52954">
    <property type="entry name" value="Class II aaRS ABD-related"/>
    <property type="match status" value="1"/>
</dbReference>
<proteinExistence type="inferred from homology"/>
<dbReference type="Pfam" id="PF03129">
    <property type="entry name" value="HGTP_anticodon"/>
    <property type="match status" value="1"/>
</dbReference>
<keyword evidence="6" id="KW-0648">Protein biosynthesis</keyword>
<dbReference type="Pfam" id="PF00587">
    <property type="entry name" value="tRNA-synt_2b"/>
    <property type="match status" value="1"/>
</dbReference>
<protein>
    <recommendedName>
        <fullName evidence="2">proline--tRNA ligase</fullName>
        <ecNumber evidence="2">6.1.1.15</ecNumber>
    </recommendedName>
    <alternativeName>
        <fullName evidence="8">Prolyl-tRNA synthetase</fullName>
    </alternativeName>
</protein>
<dbReference type="PANTHER" id="PTHR43382:SF2">
    <property type="entry name" value="BIFUNCTIONAL GLUTAMATE_PROLINE--TRNA LIGASE"/>
    <property type="match status" value="1"/>
</dbReference>